<organism evidence="1 2">
    <name type="scientific">Streptomyces malaysiensis</name>
    <dbReference type="NCBI Taxonomy" id="92644"/>
    <lineage>
        <taxon>Bacteria</taxon>
        <taxon>Bacillati</taxon>
        <taxon>Actinomycetota</taxon>
        <taxon>Actinomycetes</taxon>
        <taxon>Kitasatosporales</taxon>
        <taxon>Streptomycetaceae</taxon>
        <taxon>Streptomyces</taxon>
        <taxon>Streptomyces violaceusniger group</taxon>
    </lineage>
</organism>
<sequence>MIIISLIGVIATAVKKLAGRLGRNTGLR</sequence>
<protein>
    <submittedName>
        <fullName evidence="1">Uncharacterized protein</fullName>
    </submittedName>
</protein>
<dbReference type="AlphaFoldDB" id="A0A291SQL6"/>
<keyword evidence="2" id="KW-1185">Reference proteome</keyword>
<dbReference type="Proteomes" id="UP000236520">
    <property type="component" value="Unassembled WGS sequence"/>
</dbReference>
<evidence type="ECO:0000313" key="1">
    <source>
        <dbReference type="EMBL" id="PNG97697.1"/>
    </source>
</evidence>
<comment type="caution">
    <text evidence="1">The sequence shown here is derived from an EMBL/GenBank/DDBJ whole genome shotgun (WGS) entry which is preliminary data.</text>
</comment>
<gene>
    <name evidence="1" type="ORF">SMF913_13722</name>
</gene>
<evidence type="ECO:0000313" key="2">
    <source>
        <dbReference type="Proteomes" id="UP000236520"/>
    </source>
</evidence>
<dbReference type="KEGG" id="smal:SMALA_2938"/>
<accession>A0A291SQL6</accession>
<reference evidence="1 2" key="1">
    <citation type="submission" date="2015-09" db="EMBL/GenBank/DDBJ databases">
        <title>Genome sequence, genome mining and natural product profiling of a biocontrol bacterium Streptomyces malaysiensis F913.</title>
        <authorList>
            <person name="Xu Y."/>
            <person name="Wei J."/>
            <person name="Xie J."/>
            <person name="Li T."/>
            <person name="Zhou Z."/>
        </authorList>
    </citation>
    <scope>NUCLEOTIDE SEQUENCE [LARGE SCALE GENOMIC DNA]</scope>
    <source>
        <strain evidence="1 2">F913</strain>
    </source>
</reference>
<dbReference type="EMBL" id="LJIW01000001">
    <property type="protein sequence ID" value="PNG97697.1"/>
    <property type="molecule type" value="Genomic_DNA"/>
</dbReference>
<name>A0A291SQL6_STRMQ</name>
<proteinExistence type="predicted"/>